<dbReference type="Pfam" id="PF06169">
    <property type="entry name" value="DUF982"/>
    <property type="match status" value="1"/>
</dbReference>
<proteinExistence type="predicted"/>
<dbReference type="GeneID" id="32527745"/>
<reference evidence="1 2" key="1">
    <citation type="submission" date="2020-08" db="EMBL/GenBank/DDBJ databases">
        <title>Genomic Encyclopedia of Type Strains, Phase IV (KMG-V): Genome sequencing to study the core and pangenomes of soil and plant-associated prokaryotes.</title>
        <authorList>
            <person name="Whitman W."/>
        </authorList>
    </citation>
    <scope>NUCLEOTIDE SEQUENCE [LARGE SCALE GENOMIC DNA]</scope>
    <source>
        <strain evidence="1 2">SEMIA 492</strain>
    </source>
</reference>
<name>A0A7W7EMI8_9HYPH</name>
<dbReference type="Proteomes" id="UP000543836">
    <property type="component" value="Unassembled WGS sequence"/>
</dbReference>
<organism evidence="1 2">
    <name type="scientific">Rhizobium leucaenae</name>
    <dbReference type="NCBI Taxonomy" id="29450"/>
    <lineage>
        <taxon>Bacteria</taxon>
        <taxon>Pseudomonadati</taxon>
        <taxon>Pseudomonadota</taxon>
        <taxon>Alphaproteobacteria</taxon>
        <taxon>Hyphomicrobiales</taxon>
        <taxon>Rhizobiaceae</taxon>
        <taxon>Rhizobium/Agrobacterium group</taxon>
        <taxon>Rhizobium</taxon>
    </lineage>
</organism>
<dbReference type="InterPro" id="IPR010385">
    <property type="entry name" value="DUF982"/>
</dbReference>
<keyword evidence="2" id="KW-1185">Reference proteome</keyword>
<dbReference type="Gene3D" id="6.10.250.730">
    <property type="match status" value="1"/>
</dbReference>
<evidence type="ECO:0008006" key="3">
    <source>
        <dbReference type="Google" id="ProtNLM"/>
    </source>
</evidence>
<gene>
    <name evidence="1" type="ORF">GGE60_003452</name>
</gene>
<dbReference type="RefSeq" id="WP_065091438.1">
    <property type="nucleotide sequence ID" value="NZ_JACIIG010000008.1"/>
</dbReference>
<evidence type="ECO:0000313" key="1">
    <source>
        <dbReference type="EMBL" id="MBB4569328.1"/>
    </source>
</evidence>
<evidence type="ECO:0000313" key="2">
    <source>
        <dbReference type="Proteomes" id="UP000543836"/>
    </source>
</evidence>
<accession>A0A7W7EMI8</accession>
<comment type="caution">
    <text evidence="1">The sequence shown here is derived from an EMBL/GenBank/DDBJ whole genome shotgun (WGS) entry which is preliminary data.</text>
</comment>
<dbReference type="EMBL" id="JACIIG010000008">
    <property type="protein sequence ID" value="MBB4569328.1"/>
    <property type="molecule type" value="Genomic_DNA"/>
</dbReference>
<protein>
    <recommendedName>
        <fullName evidence="3">DUF982 domain-containing protein</fullName>
    </recommendedName>
</protein>
<dbReference type="AlphaFoldDB" id="A0A7W7EMI8"/>
<dbReference type="OrthoDB" id="8084653at2"/>
<sequence length="100" mass="11408">MLTHETWQEPVSLELHRIGVFRTIRSSSEALDCLVADWPAEEDQAYEDALMICRAAIEGKSDPELARDAFIVAAYEARIYMRLGYFIPDFVTLELPNAPF</sequence>